<evidence type="ECO:0000256" key="1">
    <source>
        <dbReference type="ARBA" id="ARBA00022723"/>
    </source>
</evidence>
<evidence type="ECO:0000313" key="5">
    <source>
        <dbReference type="EMBL" id="KAK1357410.1"/>
    </source>
</evidence>
<dbReference type="InterPro" id="IPR026992">
    <property type="entry name" value="DIOX_N"/>
</dbReference>
<dbReference type="InterPro" id="IPR044861">
    <property type="entry name" value="IPNS-like_FE2OG_OXY"/>
</dbReference>
<dbReference type="Proteomes" id="UP001237642">
    <property type="component" value="Unassembled WGS sequence"/>
</dbReference>
<comment type="similarity">
    <text evidence="3">Belongs to the iron/ascorbate-dependent oxidoreductase family.</text>
</comment>
<dbReference type="Pfam" id="PF14226">
    <property type="entry name" value="DIOX_N"/>
    <property type="match status" value="1"/>
</dbReference>
<dbReference type="GO" id="GO:0046872">
    <property type="term" value="F:metal ion binding"/>
    <property type="evidence" value="ECO:0007669"/>
    <property type="project" value="UniProtKB-KW"/>
</dbReference>
<dbReference type="Pfam" id="PF03171">
    <property type="entry name" value="2OG-FeII_Oxy"/>
    <property type="match status" value="1"/>
</dbReference>
<keyword evidence="3" id="KW-0560">Oxidoreductase</keyword>
<dbReference type="AlphaFoldDB" id="A0AAD8GY14"/>
<dbReference type="InterPro" id="IPR027443">
    <property type="entry name" value="IPNS-like_sf"/>
</dbReference>
<evidence type="ECO:0000256" key="3">
    <source>
        <dbReference type="RuleBase" id="RU003682"/>
    </source>
</evidence>
<dbReference type="GO" id="GO:0016705">
    <property type="term" value="F:oxidoreductase activity, acting on paired donors, with incorporation or reduction of molecular oxygen"/>
    <property type="evidence" value="ECO:0007669"/>
    <property type="project" value="UniProtKB-ARBA"/>
</dbReference>
<dbReference type="SUPFAM" id="SSF51197">
    <property type="entry name" value="Clavaminate synthase-like"/>
    <property type="match status" value="1"/>
</dbReference>
<gene>
    <name evidence="5" type="ORF">POM88_050666</name>
</gene>
<dbReference type="InterPro" id="IPR050231">
    <property type="entry name" value="Iron_ascorbate_oxido_reductase"/>
</dbReference>
<dbReference type="EMBL" id="JAUIZM010000011">
    <property type="protein sequence ID" value="KAK1357410.1"/>
    <property type="molecule type" value="Genomic_DNA"/>
</dbReference>
<proteinExistence type="inferred from homology"/>
<keyword evidence="6" id="KW-1185">Reference proteome</keyword>
<organism evidence="5 6">
    <name type="scientific">Heracleum sosnowskyi</name>
    <dbReference type="NCBI Taxonomy" id="360622"/>
    <lineage>
        <taxon>Eukaryota</taxon>
        <taxon>Viridiplantae</taxon>
        <taxon>Streptophyta</taxon>
        <taxon>Embryophyta</taxon>
        <taxon>Tracheophyta</taxon>
        <taxon>Spermatophyta</taxon>
        <taxon>Magnoliopsida</taxon>
        <taxon>eudicotyledons</taxon>
        <taxon>Gunneridae</taxon>
        <taxon>Pentapetalae</taxon>
        <taxon>asterids</taxon>
        <taxon>campanulids</taxon>
        <taxon>Apiales</taxon>
        <taxon>Apiaceae</taxon>
        <taxon>Apioideae</taxon>
        <taxon>apioid superclade</taxon>
        <taxon>Tordylieae</taxon>
        <taxon>Tordyliinae</taxon>
        <taxon>Heracleum</taxon>
    </lineage>
</organism>
<keyword evidence="1 3" id="KW-0479">Metal-binding</keyword>
<evidence type="ECO:0000256" key="2">
    <source>
        <dbReference type="ARBA" id="ARBA00023004"/>
    </source>
</evidence>
<protein>
    <submittedName>
        <fullName evidence="5">Gibberellin 2-beta-dioxygenase</fullName>
    </submittedName>
</protein>
<accession>A0AAD8GY14</accession>
<dbReference type="PROSITE" id="PS51471">
    <property type="entry name" value="FE2OG_OXY"/>
    <property type="match status" value="1"/>
</dbReference>
<evidence type="ECO:0000313" key="6">
    <source>
        <dbReference type="Proteomes" id="UP001237642"/>
    </source>
</evidence>
<feature type="domain" description="Fe2OG dioxygenase" evidence="4">
    <location>
        <begin position="178"/>
        <end position="277"/>
    </location>
</feature>
<comment type="caution">
    <text evidence="5">The sequence shown here is derived from an EMBL/GenBank/DDBJ whole genome shotgun (WGS) entry which is preliminary data.</text>
</comment>
<dbReference type="InterPro" id="IPR005123">
    <property type="entry name" value="Oxoglu/Fe-dep_dioxygenase_dom"/>
</dbReference>
<sequence>MLHILLTEISVSSIRSQVSLFLTTFQATTMVAFNDNFPCIPVVDLSQNSASSLIVEACESFGFFQVKNHDISTDIITTLEAKAFAFFELPQSAKEKDVPRPFCYNTNSIGRRGDTGCLEYLLTSVSNSDNIHSNDFLTLANIYISPIRKMACQILELMADGLKLEPRNVLSRLLSDDKSDSRFRINYYPPCAGMELGFGEHTDPQIISVLRSNAASGLQILKDGIWIPVPPDPSSFYINVDDCLQVMTNGRFKSVKHKVILSENWKQRLSMIYFGGPPLSAKIAPISSLMKDEEESPYKEFTWSEFTTSVANTRLDFDRLSPFLKSPN</sequence>
<evidence type="ECO:0000259" key="4">
    <source>
        <dbReference type="PROSITE" id="PS51471"/>
    </source>
</evidence>
<keyword evidence="2 3" id="KW-0408">Iron</keyword>
<dbReference type="PANTHER" id="PTHR47990">
    <property type="entry name" value="2-OXOGLUTARATE (2OG) AND FE(II)-DEPENDENT OXYGENASE SUPERFAMILY PROTEIN-RELATED"/>
    <property type="match status" value="1"/>
</dbReference>
<reference evidence="5" key="1">
    <citation type="submission" date="2023-02" db="EMBL/GenBank/DDBJ databases">
        <title>Genome of toxic invasive species Heracleum sosnowskyi carries increased number of genes despite the absence of recent whole-genome duplications.</title>
        <authorList>
            <person name="Schelkunov M."/>
            <person name="Shtratnikova V."/>
            <person name="Makarenko M."/>
            <person name="Klepikova A."/>
            <person name="Omelchenko D."/>
            <person name="Novikova G."/>
            <person name="Obukhova E."/>
            <person name="Bogdanov V."/>
            <person name="Penin A."/>
            <person name="Logacheva M."/>
        </authorList>
    </citation>
    <scope>NUCLEOTIDE SEQUENCE</scope>
    <source>
        <strain evidence="5">Hsosn_3</strain>
        <tissue evidence="5">Leaf</tissue>
    </source>
</reference>
<reference evidence="5" key="2">
    <citation type="submission" date="2023-05" db="EMBL/GenBank/DDBJ databases">
        <authorList>
            <person name="Schelkunov M.I."/>
        </authorList>
    </citation>
    <scope>NUCLEOTIDE SEQUENCE</scope>
    <source>
        <strain evidence="5">Hsosn_3</strain>
        <tissue evidence="5">Leaf</tissue>
    </source>
</reference>
<name>A0AAD8GY14_9APIA</name>
<dbReference type="Gene3D" id="2.60.120.330">
    <property type="entry name" value="B-lactam Antibiotic, Isopenicillin N Synthase, Chain"/>
    <property type="match status" value="1"/>
</dbReference>